<evidence type="ECO:0000256" key="2">
    <source>
        <dbReference type="ARBA" id="ARBA00022448"/>
    </source>
</evidence>
<dbReference type="PANTHER" id="PTHR45755">
    <property type="match status" value="1"/>
</dbReference>
<feature type="transmembrane region" description="Helical" evidence="8">
    <location>
        <begin position="197"/>
        <end position="220"/>
    </location>
</feature>
<feature type="domain" description="Cation efflux protein transmembrane" evidence="9">
    <location>
        <begin position="29"/>
        <end position="228"/>
    </location>
</feature>
<gene>
    <name evidence="10" type="ORF">AZF00_08860</name>
</gene>
<evidence type="ECO:0000256" key="1">
    <source>
        <dbReference type="ARBA" id="ARBA00004141"/>
    </source>
</evidence>
<dbReference type="Pfam" id="PF01545">
    <property type="entry name" value="Cation_efflux"/>
    <property type="match status" value="1"/>
</dbReference>
<reference evidence="10 11" key="1">
    <citation type="submission" date="2015-12" db="EMBL/GenBank/DDBJ databases">
        <authorList>
            <person name="Shamseldin A."/>
            <person name="Moawad H."/>
            <person name="Abd El-Rahim W.M."/>
            <person name="Sadowsky M.J."/>
        </authorList>
    </citation>
    <scope>NUCLEOTIDE SEQUENCE [LARGE SCALE GENOMIC DNA]</scope>
    <source>
        <strain evidence="10 11">SM2</strain>
    </source>
</reference>
<evidence type="ECO:0000256" key="4">
    <source>
        <dbReference type="ARBA" id="ARBA00022906"/>
    </source>
</evidence>
<dbReference type="InterPro" id="IPR058533">
    <property type="entry name" value="Cation_efflux_TM"/>
</dbReference>
<evidence type="ECO:0000256" key="5">
    <source>
        <dbReference type="ARBA" id="ARBA00022989"/>
    </source>
</evidence>
<comment type="subcellular location">
    <subcellularLocation>
        <location evidence="1">Membrane</location>
        <topology evidence="1">Multi-pass membrane protein</topology>
    </subcellularLocation>
</comment>
<dbReference type="RefSeq" id="WP_008250347.1">
    <property type="nucleotide sequence ID" value="NZ_CP014544.1"/>
</dbReference>
<keyword evidence="4" id="KW-0862">Zinc</keyword>
<keyword evidence="2" id="KW-0813">Transport</keyword>
<dbReference type="InterPro" id="IPR027469">
    <property type="entry name" value="Cation_efflux_TMD_sf"/>
</dbReference>
<evidence type="ECO:0000256" key="3">
    <source>
        <dbReference type="ARBA" id="ARBA00022692"/>
    </source>
</evidence>
<keyword evidence="7 8" id="KW-0472">Membrane</keyword>
<keyword evidence="3 8" id="KW-0812">Transmembrane</keyword>
<name>A0A127M5G7_9GAMM</name>
<dbReference type="SUPFAM" id="SSF161111">
    <property type="entry name" value="Cation efflux protein transmembrane domain-like"/>
    <property type="match status" value="1"/>
</dbReference>
<dbReference type="KEGG" id="zal:AZF00_08860"/>
<dbReference type="NCBIfam" id="TIGR01297">
    <property type="entry name" value="CDF"/>
    <property type="match status" value="1"/>
</dbReference>
<dbReference type="EMBL" id="CP014544">
    <property type="protein sequence ID" value="AMO68406.1"/>
    <property type="molecule type" value="Genomic_DNA"/>
</dbReference>
<organism evidence="10 11">
    <name type="scientific">Zhongshania aliphaticivorans</name>
    <dbReference type="NCBI Taxonomy" id="1470434"/>
    <lineage>
        <taxon>Bacteria</taxon>
        <taxon>Pseudomonadati</taxon>
        <taxon>Pseudomonadota</taxon>
        <taxon>Gammaproteobacteria</taxon>
        <taxon>Cellvibrionales</taxon>
        <taxon>Spongiibacteraceae</taxon>
        <taxon>Zhongshania</taxon>
    </lineage>
</organism>
<evidence type="ECO:0000256" key="8">
    <source>
        <dbReference type="SAM" id="Phobius"/>
    </source>
</evidence>
<dbReference type="GO" id="GO:0005385">
    <property type="term" value="F:zinc ion transmembrane transporter activity"/>
    <property type="evidence" value="ECO:0007669"/>
    <property type="project" value="InterPro"/>
</dbReference>
<feature type="transmembrane region" description="Helical" evidence="8">
    <location>
        <begin position="95"/>
        <end position="116"/>
    </location>
</feature>
<evidence type="ECO:0000313" key="10">
    <source>
        <dbReference type="EMBL" id="AMO68406.1"/>
    </source>
</evidence>
<evidence type="ECO:0000256" key="7">
    <source>
        <dbReference type="ARBA" id="ARBA00023136"/>
    </source>
</evidence>
<feature type="transmembrane region" description="Helical" evidence="8">
    <location>
        <begin position="29"/>
        <end position="50"/>
    </location>
</feature>
<dbReference type="GO" id="GO:0016020">
    <property type="term" value="C:membrane"/>
    <property type="evidence" value="ECO:0007669"/>
    <property type="project" value="UniProtKB-SubCell"/>
</dbReference>
<keyword evidence="5 8" id="KW-1133">Transmembrane helix</keyword>
<evidence type="ECO:0000259" key="9">
    <source>
        <dbReference type="Pfam" id="PF01545"/>
    </source>
</evidence>
<keyword evidence="4" id="KW-0864">Zinc transport</keyword>
<feature type="transmembrane region" description="Helical" evidence="8">
    <location>
        <begin position="128"/>
        <end position="151"/>
    </location>
</feature>
<dbReference type="InterPro" id="IPR002524">
    <property type="entry name" value="Cation_efflux"/>
</dbReference>
<dbReference type="NCBIfam" id="NF033827">
    <property type="entry name" value="CDF_efflux_DmeF"/>
    <property type="match status" value="1"/>
</dbReference>
<dbReference type="PANTHER" id="PTHR45755:SF4">
    <property type="entry name" value="ZINC TRANSPORTER 7"/>
    <property type="match status" value="1"/>
</dbReference>
<dbReference type="GO" id="GO:0006882">
    <property type="term" value="P:intracellular zinc ion homeostasis"/>
    <property type="evidence" value="ECO:0007669"/>
    <property type="project" value="InterPro"/>
</dbReference>
<feature type="transmembrane region" description="Helical" evidence="8">
    <location>
        <begin position="171"/>
        <end position="191"/>
    </location>
</feature>
<accession>A0A127M5G7</accession>
<evidence type="ECO:0000313" key="11">
    <source>
        <dbReference type="Proteomes" id="UP000074119"/>
    </source>
</evidence>
<keyword evidence="6" id="KW-0406">Ion transport</keyword>
<dbReference type="Proteomes" id="UP000074119">
    <property type="component" value="Chromosome"/>
</dbReference>
<dbReference type="InterPro" id="IPR045316">
    <property type="entry name" value="Msc2-like"/>
</dbReference>
<dbReference type="Gene3D" id="1.20.1510.10">
    <property type="entry name" value="Cation efflux protein transmembrane domain"/>
    <property type="match status" value="1"/>
</dbReference>
<evidence type="ECO:0000256" key="6">
    <source>
        <dbReference type="ARBA" id="ARBA00023065"/>
    </source>
</evidence>
<dbReference type="AlphaFoldDB" id="A0A127M5G7"/>
<proteinExistence type="predicted"/>
<dbReference type="STRING" id="1470434.AZF00_08860"/>
<protein>
    <submittedName>
        <fullName evidence="10">Cation transporter</fullName>
    </submittedName>
</protein>
<sequence>MSLNTVKKSFHSKHAHDFVGNSAHNERKVLAVFWLTLITMVAEIVVGTWSGSMGLLADGWHMGTHAAAFALAMFTYSYARKHRNDDSFSFGTGKVNYLGGFASAIALAMVALYMAVESIERLINPQSIHYLSAITVAIVGLVVNIISVLILHDGHEHDLESHHHDHNLKAAYYHVLADALTSILAIFALLAGRYLNWLWMDAVIGIVGSIIIARWAYVLLGDTGRVLLDRNVTGVNPTEIKRQLECDNGLVVNDLHIWTIAEHHNAVILSVTAGKSSSVAKIKENIRALIPNLSHITIEVEARVPAVLGDT</sequence>